<dbReference type="AlphaFoldDB" id="A0A0H5QS20"/>
<dbReference type="EMBL" id="HACM01004020">
    <property type="protein sequence ID" value="CRZ04462.1"/>
    <property type="molecule type" value="Transcribed_RNA"/>
</dbReference>
<sequence>FQTRWGPLFNHKCFGDKLCPGPKSHLDTCASQRMKIFQNPEHEDSGLVNLKDLKEAISTSKTSQHKLGLLWKFNEIFRSSDPTTQKDHQAYYNLSSEPIWG</sequence>
<evidence type="ECO:0000313" key="1">
    <source>
        <dbReference type="EMBL" id="CRZ04462.1"/>
    </source>
</evidence>
<organism evidence="1">
    <name type="scientific">Spongospora subterranea</name>
    <dbReference type="NCBI Taxonomy" id="70186"/>
    <lineage>
        <taxon>Eukaryota</taxon>
        <taxon>Sar</taxon>
        <taxon>Rhizaria</taxon>
        <taxon>Endomyxa</taxon>
        <taxon>Phytomyxea</taxon>
        <taxon>Plasmodiophorida</taxon>
        <taxon>Plasmodiophoridae</taxon>
        <taxon>Spongospora</taxon>
    </lineage>
</organism>
<proteinExistence type="predicted"/>
<feature type="non-terminal residue" evidence="1">
    <location>
        <position position="101"/>
    </location>
</feature>
<accession>A0A0H5QS20</accession>
<feature type="non-terminal residue" evidence="1">
    <location>
        <position position="1"/>
    </location>
</feature>
<reference evidence="1" key="1">
    <citation type="submission" date="2015-04" db="EMBL/GenBank/DDBJ databases">
        <title>The genome sequence of the plant pathogenic Rhizarian Plasmodiophora brassicae reveals insights in its biotrophic life cycle and the origin of chitin synthesis.</title>
        <authorList>
            <person name="Schwelm A."/>
            <person name="Fogelqvist J."/>
            <person name="Knaust A."/>
            <person name="Julke S."/>
            <person name="Lilja T."/>
            <person name="Dhandapani V."/>
            <person name="Bonilla-Rosso G."/>
            <person name="Karlsson M."/>
            <person name="Shevchenko A."/>
            <person name="Choi S.R."/>
            <person name="Kim H.G."/>
            <person name="Park J.Y."/>
            <person name="Lim Y.P."/>
            <person name="Ludwig-Muller J."/>
            <person name="Dixelius C."/>
        </authorList>
    </citation>
    <scope>NUCLEOTIDE SEQUENCE</scope>
    <source>
        <tissue evidence="1">Potato root galls</tissue>
    </source>
</reference>
<name>A0A0H5QS20_9EUKA</name>
<protein>
    <submittedName>
        <fullName evidence="1">Uncharacterized protein</fullName>
    </submittedName>
</protein>